<dbReference type="Gene3D" id="3.30.70.270">
    <property type="match status" value="1"/>
</dbReference>
<dbReference type="PROSITE" id="PS50887">
    <property type="entry name" value="GGDEF"/>
    <property type="match status" value="1"/>
</dbReference>
<dbReference type="GO" id="GO:1902201">
    <property type="term" value="P:negative regulation of bacterial-type flagellum-dependent cell motility"/>
    <property type="evidence" value="ECO:0007669"/>
    <property type="project" value="TreeGrafter"/>
</dbReference>
<dbReference type="NCBIfam" id="TIGR00254">
    <property type="entry name" value="GGDEF"/>
    <property type="match status" value="1"/>
</dbReference>
<protein>
    <submittedName>
        <fullName evidence="3">Putative diguanylate cyclase YcdT</fullName>
        <ecNumber evidence="3">2.7.7.65</ecNumber>
    </submittedName>
</protein>
<evidence type="ECO:0000256" key="1">
    <source>
        <dbReference type="SAM" id="Coils"/>
    </source>
</evidence>
<dbReference type="SUPFAM" id="SSF55073">
    <property type="entry name" value="Nucleotide cyclase"/>
    <property type="match status" value="1"/>
</dbReference>
<proteinExistence type="predicted"/>
<dbReference type="GO" id="GO:0005886">
    <property type="term" value="C:plasma membrane"/>
    <property type="evidence" value="ECO:0007669"/>
    <property type="project" value="TreeGrafter"/>
</dbReference>
<feature type="domain" description="GGDEF" evidence="2">
    <location>
        <begin position="223"/>
        <end position="357"/>
    </location>
</feature>
<dbReference type="GO" id="GO:0043709">
    <property type="term" value="P:cell adhesion involved in single-species biofilm formation"/>
    <property type="evidence" value="ECO:0007669"/>
    <property type="project" value="TreeGrafter"/>
</dbReference>
<reference evidence="3" key="1">
    <citation type="submission" date="2019-11" db="EMBL/GenBank/DDBJ databases">
        <authorList>
            <person name="Feng L."/>
        </authorList>
    </citation>
    <scope>NUCLEOTIDE SEQUENCE</scope>
    <source>
        <strain evidence="3">CParaputrificumLFYP93</strain>
    </source>
</reference>
<dbReference type="SMART" id="SM00065">
    <property type="entry name" value="GAF"/>
    <property type="match status" value="1"/>
</dbReference>
<dbReference type="InterPro" id="IPR050469">
    <property type="entry name" value="Diguanylate_Cyclase"/>
</dbReference>
<dbReference type="InterPro" id="IPR000160">
    <property type="entry name" value="GGDEF_dom"/>
</dbReference>
<dbReference type="GO" id="GO:0052621">
    <property type="term" value="F:diguanylate cyclase activity"/>
    <property type="evidence" value="ECO:0007669"/>
    <property type="project" value="UniProtKB-EC"/>
</dbReference>
<accession>A0A6N3DYW7</accession>
<dbReference type="EC" id="2.7.7.65" evidence="3"/>
<dbReference type="Pfam" id="PF01590">
    <property type="entry name" value="GAF"/>
    <property type="match status" value="1"/>
</dbReference>
<dbReference type="CDD" id="cd01949">
    <property type="entry name" value="GGDEF"/>
    <property type="match status" value="1"/>
</dbReference>
<dbReference type="InterPro" id="IPR029016">
    <property type="entry name" value="GAF-like_dom_sf"/>
</dbReference>
<sequence length="359" mass="41663">MGEYKERYEKLKKEYETYQSFVELQIQKLSNRNMKLEKDMNALTNIVEISKYINSFLSDENLIAMINDMVLGLLGVSKSTILLEENGELVVKATNIKEKDICWSSDEYNYIRVGKSYLINSKDPIRVYSEYDLEIRSAMGMPIKIRDKFIGFIVVEHSVFNFLDLEHEKFLRSIANQIAVAIENSMLYRELQQTAKMDPLLGVYNRKCFFQVVEKRNKENPGKEYAIVMVDLDNFKKFNDTYGHQFGDEILIRTTEVIKSMLEPDDIIARYGGEEIIIYINNVLSVMDVYNRIEAIRECVENNKVIKDNVARSVTASFGIGYYPNDGKDINEVIKVADKFLYRSKAMGKNMVLISDFLK</sequence>
<evidence type="ECO:0000313" key="3">
    <source>
        <dbReference type="EMBL" id="VYU32529.1"/>
    </source>
</evidence>
<dbReference type="InterPro" id="IPR029787">
    <property type="entry name" value="Nucleotide_cyclase"/>
</dbReference>
<keyword evidence="3" id="KW-0548">Nucleotidyltransferase</keyword>
<dbReference type="InterPro" id="IPR003018">
    <property type="entry name" value="GAF"/>
</dbReference>
<dbReference type="AlphaFoldDB" id="A0A6N3DYW7"/>
<dbReference type="Pfam" id="PF00990">
    <property type="entry name" value="GGDEF"/>
    <property type="match status" value="1"/>
</dbReference>
<dbReference type="EMBL" id="CACRTV010000049">
    <property type="protein sequence ID" value="VYU32529.1"/>
    <property type="molecule type" value="Genomic_DNA"/>
</dbReference>
<gene>
    <name evidence="3" type="primary">ycdT</name>
    <name evidence="3" type="ORF">CPLFYP93_01983</name>
</gene>
<dbReference type="PANTHER" id="PTHR45138:SF9">
    <property type="entry name" value="DIGUANYLATE CYCLASE DGCM-RELATED"/>
    <property type="match status" value="1"/>
</dbReference>
<dbReference type="Gene3D" id="3.30.450.40">
    <property type="match status" value="1"/>
</dbReference>
<dbReference type="RefSeq" id="WP_156561306.1">
    <property type="nucleotide sequence ID" value="NZ_CACRTV010000049.1"/>
</dbReference>
<dbReference type="PANTHER" id="PTHR45138">
    <property type="entry name" value="REGULATORY COMPONENTS OF SENSORY TRANSDUCTION SYSTEM"/>
    <property type="match status" value="1"/>
</dbReference>
<organism evidence="3">
    <name type="scientific">Clostridium paraputrificum</name>
    <dbReference type="NCBI Taxonomy" id="29363"/>
    <lineage>
        <taxon>Bacteria</taxon>
        <taxon>Bacillati</taxon>
        <taxon>Bacillota</taxon>
        <taxon>Clostridia</taxon>
        <taxon>Eubacteriales</taxon>
        <taxon>Clostridiaceae</taxon>
        <taxon>Clostridium</taxon>
    </lineage>
</organism>
<keyword evidence="3" id="KW-0808">Transferase</keyword>
<dbReference type="SUPFAM" id="SSF55781">
    <property type="entry name" value="GAF domain-like"/>
    <property type="match status" value="1"/>
</dbReference>
<name>A0A6N3DYW7_9CLOT</name>
<evidence type="ECO:0000259" key="2">
    <source>
        <dbReference type="PROSITE" id="PS50887"/>
    </source>
</evidence>
<dbReference type="InterPro" id="IPR043128">
    <property type="entry name" value="Rev_trsase/Diguanyl_cyclase"/>
</dbReference>
<dbReference type="SMART" id="SM00267">
    <property type="entry name" value="GGDEF"/>
    <property type="match status" value="1"/>
</dbReference>
<feature type="coiled-coil region" evidence="1">
    <location>
        <begin position="1"/>
        <end position="46"/>
    </location>
</feature>
<keyword evidence="1" id="KW-0175">Coiled coil</keyword>